<comment type="similarity">
    <text evidence="2">Belongs to the RLP family.</text>
</comment>
<dbReference type="PRINTS" id="PR00019">
    <property type="entry name" value="LEURICHRPT"/>
</dbReference>
<dbReference type="InterPro" id="IPR013210">
    <property type="entry name" value="LRR_N_plant-typ"/>
</dbReference>
<dbReference type="FunFam" id="3.80.10.10:FF:000095">
    <property type="entry name" value="LRR receptor-like serine/threonine-protein kinase GSO1"/>
    <property type="match status" value="1"/>
</dbReference>
<evidence type="ECO:0000256" key="11">
    <source>
        <dbReference type="ARBA" id="ARBA00023180"/>
    </source>
</evidence>
<dbReference type="AlphaFoldDB" id="A0A7N2M750"/>
<keyword evidence="17" id="KW-1185">Reference proteome</keyword>
<dbReference type="GO" id="GO:0005886">
    <property type="term" value="C:plasma membrane"/>
    <property type="evidence" value="ECO:0007669"/>
    <property type="project" value="UniProtKB-SubCell"/>
</dbReference>
<dbReference type="EnsemblPlants" id="QL08p006602:mrna">
    <property type="protein sequence ID" value="QL08p006602:mrna"/>
    <property type="gene ID" value="QL08p006602"/>
</dbReference>
<evidence type="ECO:0000313" key="17">
    <source>
        <dbReference type="Proteomes" id="UP000594261"/>
    </source>
</evidence>
<reference evidence="16" key="2">
    <citation type="submission" date="2021-01" db="UniProtKB">
        <authorList>
            <consortium name="EnsemblPlants"/>
        </authorList>
    </citation>
    <scope>IDENTIFICATION</scope>
</reference>
<dbReference type="PROSITE" id="PS51450">
    <property type="entry name" value="LRR"/>
    <property type="match status" value="2"/>
</dbReference>
<evidence type="ECO:0000256" key="4">
    <source>
        <dbReference type="ARBA" id="ARBA00022614"/>
    </source>
</evidence>
<proteinExistence type="inferred from homology"/>
<keyword evidence="11" id="KW-0325">Glycoprotein</keyword>
<dbReference type="InParanoid" id="A0A7N2M750"/>
<dbReference type="SUPFAM" id="SSF52058">
    <property type="entry name" value="L domain-like"/>
    <property type="match status" value="3"/>
</dbReference>
<dbReference type="SMART" id="SM00369">
    <property type="entry name" value="LRR_TYP"/>
    <property type="match status" value="8"/>
</dbReference>
<keyword evidence="6 13" id="KW-0732">Signal</keyword>
<evidence type="ECO:0000313" key="16">
    <source>
        <dbReference type="EnsemblPlants" id="QL08p006602:mrna"/>
    </source>
</evidence>
<dbReference type="Pfam" id="PF00560">
    <property type="entry name" value="LRR_1"/>
    <property type="match status" value="2"/>
</dbReference>
<evidence type="ECO:0000259" key="14">
    <source>
        <dbReference type="Pfam" id="PF08263"/>
    </source>
</evidence>
<dbReference type="FunFam" id="3.80.10.10:FF:000213">
    <property type="entry name" value="Tyrosine-sulfated glycopeptide receptor 1"/>
    <property type="match status" value="1"/>
</dbReference>
<sequence length="940" mass="104876">MMRRLMWLSQLFYFLLLLFSQYISSSSTSSSSFSSALLCSQHQSSALLQFKQLFSFSKEASSVCEEAGYRSYPKMKSWKADTDCCSWDGVRCDSTKGDVIGLDLSCSWLYGTVPSKSSLFHLPHLQHLNLACNYFNHSPISSGFGQFVRLKYLNLSYSMFSGQVPSELPNLSELATLDLSGYGNVSLETSVVKRLVQNLTKLRELHLDHVNMSSVSLSSLMNLSSTLTSLTLDSCFLRGRLLDHIFRLPNLQELSLAHNPELTWFFPTVNSSNALRVLDVSYTNYSGELPKSIGKLTFLSHLIMSGCNFSEPIPTWLGNLTQLTILNLSANNFGGQMPSSLSNLKELSSLDLRANNLNGTLPMWLGNLTRLTKILLGTNSFTGQLPSSLSNIKDLTFVGLRYNNFEGRIPDFLTNLTKLTSVFLSFNQLTSQFGEFQFSNSLEVLALDNNRLNGSIPKSISNLTNLNNLDLSANDLTSIVDLDMFKNLKKLKTVYFSHNLLHGKLPVVPSSVNSFLMERNRFSGEIPYTACNATFLTILDISRNNLRGTIPSCLGNISNFLSVMNLQGNHFHGTIPDTFAKGNRLRTLALADNYLEGLLPKSLVNCINLELLNLGKNMINDSFPYWLEALPKLQVLILRSNKFYGPIRNHKTGGMFFPKLRIFDLSHNDFIGSLPTQFFEQFKAIMTTNESEDGPKYIGEEYSNFGFSGTNLTENYILQVYRDSIIITMKGNEFALSSILTIFTIIDLSSNMFYGKIPETLGTLKFLRVLNLSHNSLTSHIPSSLANLTALESLDLSSNMLTGEIPMKLTSLTFLAVLNLSQNLLTGPIPQEKQFGTFQNTSYDGNPGLCGFPLSMKCSSDESPPPRPSIVQEDNGSMFARGFGWKAVLIGYGCGLVFGLAVGYVAFKTEKPHWLVRFVEGERNGKTRRPNNKRLGRRRT</sequence>
<evidence type="ECO:0000256" key="5">
    <source>
        <dbReference type="ARBA" id="ARBA00022692"/>
    </source>
</evidence>
<dbReference type="PANTHER" id="PTHR48063">
    <property type="entry name" value="LRR RECEPTOR-LIKE KINASE"/>
    <property type="match status" value="1"/>
</dbReference>
<keyword evidence="7" id="KW-0677">Repeat</keyword>
<feature type="chain" id="PRO_5029452359" description="Receptor-like protein 12" evidence="13">
    <location>
        <begin position="26"/>
        <end position="940"/>
    </location>
</feature>
<dbReference type="EMBL" id="LRBV02000008">
    <property type="status" value="NOT_ANNOTATED_CDS"/>
    <property type="molecule type" value="Genomic_DNA"/>
</dbReference>
<evidence type="ECO:0000256" key="10">
    <source>
        <dbReference type="ARBA" id="ARBA00023170"/>
    </source>
</evidence>
<keyword evidence="9 12" id="KW-0472">Membrane</keyword>
<feature type="transmembrane region" description="Helical" evidence="12">
    <location>
        <begin position="883"/>
        <end position="907"/>
    </location>
</feature>
<dbReference type="Pfam" id="PF23598">
    <property type="entry name" value="LRR_14"/>
    <property type="match status" value="1"/>
</dbReference>
<keyword evidence="3" id="KW-1003">Cell membrane</keyword>
<dbReference type="Proteomes" id="UP000594261">
    <property type="component" value="Chromosome 8"/>
</dbReference>
<evidence type="ECO:0000256" key="3">
    <source>
        <dbReference type="ARBA" id="ARBA00022475"/>
    </source>
</evidence>
<keyword evidence="5 12" id="KW-0812">Transmembrane</keyword>
<evidence type="ECO:0000256" key="13">
    <source>
        <dbReference type="SAM" id="SignalP"/>
    </source>
</evidence>
<evidence type="ECO:0000256" key="8">
    <source>
        <dbReference type="ARBA" id="ARBA00022989"/>
    </source>
</evidence>
<evidence type="ECO:0000256" key="2">
    <source>
        <dbReference type="ARBA" id="ARBA00009592"/>
    </source>
</evidence>
<dbReference type="OMA" id="LEFKERH"/>
<evidence type="ECO:0000256" key="12">
    <source>
        <dbReference type="SAM" id="Phobius"/>
    </source>
</evidence>
<comment type="subcellular location">
    <subcellularLocation>
        <location evidence="1">Cell membrane</location>
        <topology evidence="1">Single-pass type I membrane protein</topology>
    </subcellularLocation>
</comment>
<evidence type="ECO:0000256" key="6">
    <source>
        <dbReference type="ARBA" id="ARBA00022729"/>
    </source>
</evidence>
<reference evidence="16 17" key="1">
    <citation type="journal article" date="2016" name="G3 (Bethesda)">
        <title>First Draft Assembly and Annotation of the Genome of a California Endemic Oak Quercus lobata Nee (Fagaceae).</title>
        <authorList>
            <person name="Sork V.L."/>
            <person name="Fitz-Gibbon S.T."/>
            <person name="Puiu D."/>
            <person name="Crepeau M."/>
            <person name="Gugger P.F."/>
            <person name="Sherman R."/>
            <person name="Stevens K."/>
            <person name="Langley C.H."/>
            <person name="Pellegrini M."/>
            <person name="Salzberg S.L."/>
        </authorList>
    </citation>
    <scope>NUCLEOTIDE SEQUENCE [LARGE SCALE GENOMIC DNA]</scope>
    <source>
        <strain evidence="16 17">cv. SW786</strain>
    </source>
</reference>
<evidence type="ECO:0000256" key="7">
    <source>
        <dbReference type="ARBA" id="ARBA00022737"/>
    </source>
</evidence>
<dbReference type="Gene3D" id="3.80.10.10">
    <property type="entry name" value="Ribonuclease Inhibitor"/>
    <property type="match status" value="3"/>
</dbReference>
<evidence type="ECO:0000256" key="9">
    <source>
        <dbReference type="ARBA" id="ARBA00023136"/>
    </source>
</evidence>
<dbReference type="Pfam" id="PF13855">
    <property type="entry name" value="LRR_8"/>
    <property type="match status" value="2"/>
</dbReference>
<dbReference type="Pfam" id="PF08263">
    <property type="entry name" value="LRRNT_2"/>
    <property type="match status" value="1"/>
</dbReference>
<dbReference type="InterPro" id="IPR032675">
    <property type="entry name" value="LRR_dom_sf"/>
</dbReference>
<dbReference type="InterPro" id="IPR003591">
    <property type="entry name" value="Leu-rich_rpt_typical-subtyp"/>
</dbReference>
<keyword evidence="8 12" id="KW-1133">Transmembrane helix</keyword>
<dbReference type="SMART" id="SM00365">
    <property type="entry name" value="LRR_SD22"/>
    <property type="match status" value="4"/>
</dbReference>
<accession>A0A7N2M750</accession>
<keyword evidence="4" id="KW-0433">Leucine-rich repeat</keyword>
<dbReference type="InterPro" id="IPR055414">
    <property type="entry name" value="LRR_R13L4/SHOC2-like"/>
</dbReference>
<feature type="domain" description="Disease resistance R13L4/SHOC-2-like LRR" evidence="15">
    <location>
        <begin position="266"/>
        <end position="500"/>
    </location>
</feature>
<evidence type="ECO:0008006" key="18">
    <source>
        <dbReference type="Google" id="ProtNLM"/>
    </source>
</evidence>
<protein>
    <recommendedName>
        <fullName evidence="18">Receptor-like protein 12</fullName>
    </recommendedName>
</protein>
<keyword evidence="10" id="KW-0675">Receptor</keyword>
<evidence type="ECO:0000256" key="1">
    <source>
        <dbReference type="ARBA" id="ARBA00004251"/>
    </source>
</evidence>
<organism evidence="16 17">
    <name type="scientific">Quercus lobata</name>
    <name type="common">Valley oak</name>
    <dbReference type="NCBI Taxonomy" id="97700"/>
    <lineage>
        <taxon>Eukaryota</taxon>
        <taxon>Viridiplantae</taxon>
        <taxon>Streptophyta</taxon>
        <taxon>Embryophyta</taxon>
        <taxon>Tracheophyta</taxon>
        <taxon>Spermatophyta</taxon>
        <taxon>Magnoliopsida</taxon>
        <taxon>eudicotyledons</taxon>
        <taxon>Gunneridae</taxon>
        <taxon>Pentapetalae</taxon>
        <taxon>rosids</taxon>
        <taxon>fabids</taxon>
        <taxon>Fagales</taxon>
        <taxon>Fagaceae</taxon>
        <taxon>Quercus</taxon>
    </lineage>
</organism>
<feature type="signal peptide" evidence="13">
    <location>
        <begin position="1"/>
        <end position="25"/>
    </location>
</feature>
<dbReference type="InterPro" id="IPR046956">
    <property type="entry name" value="RLP23-like"/>
</dbReference>
<dbReference type="Gramene" id="QL08p006602:mrna">
    <property type="protein sequence ID" value="QL08p006602:mrna"/>
    <property type="gene ID" value="QL08p006602"/>
</dbReference>
<evidence type="ECO:0000259" key="15">
    <source>
        <dbReference type="Pfam" id="PF23598"/>
    </source>
</evidence>
<name>A0A7N2M750_QUELO</name>
<dbReference type="InterPro" id="IPR001611">
    <property type="entry name" value="Leu-rich_rpt"/>
</dbReference>
<feature type="domain" description="Leucine-rich repeat-containing N-terminal plant-type" evidence="14">
    <location>
        <begin position="41"/>
        <end position="93"/>
    </location>
</feature>
<dbReference type="PANTHER" id="PTHR48063:SF112">
    <property type="entry name" value="RECEPTOR LIKE PROTEIN 30-LIKE"/>
    <property type="match status" value="1"/>
</dbReference>